<dbReference type="Proteomes" id="UP000593578">
    <property type="component" value="Unassembled WGS sequence"/>
</dbReference>
<comment type="function">
    <text evidence="9">Promotes plant cell differentiation, organogenesis and somatic embryogenesis as well as cell proliferation.</text>
</comment>
<dbReference type="KEGG" id="gra:105794275"/>
<keyword evidence="4 9" id="KW-0964">Secreted</keyword>
<feature type="signal peptide" evidence="9">
    <location>
        <begin position="1"/>
        <end position="20"/>
    </location>
</feature>
<evidence type="ECO:0000313" key="11">
    <source>
        <dbReference type="EMBL" id="MBA0586027.1"/>
    </source>
</evidence>
<keyword evidence="7 9" id="KW-0221">Differentiation</keyword>
<dbReference type="OMA" id="MAEHTDY"/>
<dbReference type="AlphaFoldDB" id="A0A0D2SHB7"/>
<dbReference type="OrthoDB" id="1937224at2759"/>
<organism evidence="10 12">
    <name type="scientific">Gossypium raimondii</name>
    <name type="common">Peruvian cotton</name>
    <name type="synonym">Gossypium klotzschianum subsp. raimondii</name>
    <dbReference type="NCBI Taxonomy" id="29730"/>
    <lineage>
        <taxon>Eukaryota</taxon>
        <taxon>Viridiplantae</taxon>
        <taxon>Streptophyta</taxon>
        <taxon>Embryophyta</taxon>
        <taxon>Tracheophyta</taxon>
        <taxon>Spermatophyta</taxon>
        <taxon>Magnoliopsida</taxon>
        <taxon>eudicotyledons</taxon>
        <taxon>Gunneridae</taxon>
        <taxon>Pentapetalae</taxon>
        <taxon>rosids</taxon>
        <taxon>malvids</taxon>
        <taxon>Malvales</taxon>
        <taxon>Malvaceae</taxon>
        <taxon>Malvoideae</taxon>
        <taxon>Gossypium</taxon>
    </lineage>
</organism>
<dbReference type="InterPro" id="IPR009438">
    <property type="entry name" value="Phytosulfokine"/>
</dbReference>
<gene>
    <name evidence="10" type="ORF">B456_005G148700</name>
    <name evidence="11" type="ORF">Gorai_016782</name>
</gene>
<evidence type="ECO:0000313" key="13">
    <source>
        <dbReference type="Proteomes" id="UP000593578"/>
    </source>
</evidence>
<dbReference type="GO" id="GO:0008283">
    <property type="term" value="P:cell population proliferation"/>
    <property type="evidence" value="ECO:0007669"/>
    <property type="project" value="UniProtKB-UniRule"/>
</dbReference>
<keyword evidence="8 9" id="KW-0339">Growth factor</keyword>
<accession>A0A0D2SHB7</accession>
<proteinExistence type="inferred from homology"/>
<keyword evidence="3 9" id="KW-0217">Developmental protein</keyword>
<name>A0A0D2SHB7_GOSRA</name>
<keyword evidence="12" id="KW-1185">Reference proteome</keyword>
<dbReference type="Proteomes" id="UP000032304">
    <property type="component" value="Chromosome 5"/>
</dbReference>
<evidence type="ECO:0000256" key="1">
    <source>
        <dbReference type="ARBA" id="ARBA00004613"/>
    </source>
</evidence>
<comment type="PTM">
    <text evidence="9">Sulfation is important for activity and for the binding to a putative membrane receptor.</text>
</comment>
<dbReference type="EMBL" id="JABEZZ010000005">
    <property type="protein sequence ID" value="MBA0586027.1"/>
    <property type="molecule type" value="Genomic_DNA"/>
</dbReference>
<dbReference type="Gramene" id="KJB30560">
    <property type="protein sequence ID" value="KJB30560"/>
    <property type="gene ID" value="B456_005G148700"/>
</dbReference>
<evidence type="ECO:0000313" key="10">
    <source>
        <dbReference type="EMBL" id="KJB30560.1"/>
    </source>
</evidence>
<dbReference type="EMBL" id="CM001744">
    <property type="protein sequence ID" value="KJB30560.1"/>
    <property type="molecule type" value="Genomic_DNA"/>
</dbReference>
<evidence type="ECO:0000256" key="6">
    <source>
        <dbReference type="ARBA" id="ARBA00022729"/>
    </source>
</evidence>
<dbReference type="eggNOG" id="ENOG502SDQM">
    <property type="taxonomic scope" value="Eukaryota"/>
</dbReference>
<evidence type="ECO:0000256" key="5">
    <source>
        <dbReference type="ARBA" id="ARBA00022641"/>
    </source>
</evidence>
<dbReference type="Pfam" id="PF06404">
    <property type="entry name" value="PSK"/>
    <property type="match status" value="1"/>
</dbReference>
<reference evidence="11 13" key="2">
    <citation type="journal article" date="2019" name="Genome Biol. Evol.">
        <title>Insights into the evolution of the New World diploid cottons (Gossypium, subgenus Houzingenia) based on genome sequencing.</title>
        <authorList>
            <person name="Grover C.E."/>
            <person name="Arick M.A. 2nd"/>
            <person name="Thrash A."/>
            <person name="Conover J.L."/>
            <person name="Sanders W.S."/>
            <person name="Peterson D.G."/>
            <person name="Frelichowski J.E."/>
            <person name="Scheffler J.A."/>
            <person name="Scheffler B.E."/>
            <person name="Wendel J.F."/>
        </authorList>
    </citation>
    <scope>NUCLEOTIDE SEQUENCE [LARGE SCALE GENOMIC DNA]</scope>
    <source>
        <strain evidence="11">8</strain>
        <tissue evidence="11">Leaf</tissue>
    </source>
</reference>
<sequence>MAKSFIFLIMAFLLLFTAQCRHLSTSIKQQVDIPKILFSSPEWSSIDEECKGLDEDACLVKRSLAAHTDYIYTQQNIVP</sequence>
<dbReference type="PANTHER" id="PTHR33285:SF28">
    <property type="entry name" value="PHYTOSULFOKINE"/>
    <property type="match status" value="1"/>
</dbReference>
<evidence type="ECO:0000256" key="4">
    <source>
        <dbReference type="ARBA" id="ARBA00022525"/>
    </source>
</evidence>
<dbReference type="GO" id="GO:0030154">
    <property type="term" value="P:cell differentiation"/>
    <property type="evidence" value="ECO:0007669"/>
    <property type="project" value="UniProtKB-UniRule"/>
</dbReference>
<reference evidence="11" key="3">
    <citation type="submission" date="2020-04" db="EMBL/GenBank/DDBJ databases">
        <authorList>
            <person name="Grover C.E."/>
            <person name="Arick M.A. II"/>
            <person name="Thrash A."/>
            <person name="Conover J.L."/>
            <person name="Sanders W.S."/>
            <person name="Peterson D.G."/>
            <person name="Scheffler J.A."/>
            <person name="Scheffler B.E."/>
            <person name="Wendel J.F."/>
        </authorList>
    </citation>
    <scope>NUCLEOTIDE SEQUENCE</scope>
    <source>
        <strain evidence="11">8</strain>
        <tissue evidence="11">Leaf</tissue>
    </source>
</reference>
<reference evidence="10 12" key="1">
    <citation type="journal article" date="2012" name="Nature">
        <title>Repeated polyploidization of Gossypium genomes and the evolution of spinnable cotton fibres.</title>
        <authorList>
            <person name="Paterson A.H."/>
            <person name="Wendel J.F."/>
            <person name="Gundlach H."/>
            <person name="Guo H."/>
            <person name="Jenkins J."/>
            <person name="Jin D."/>
            <person name="Llewellyn D."/>
            <person name="Showmaker K.C."/>
            <person name="Shu S."/>
            <person name="Udall J."/>
            <person name="Yoo M.J."/>
            <person name="Byers R."/>
            <person name="Chen W."/>
            <person name="Doron-Faigenboim A."/>
            <person name="Duke M.V."/>
            <person name="Gong L."/>
            <person name="Grimwood J."/>
            <person name="Grover C."/>
            <person name="Grupp K."/>
            <person name="Hu G."/>
            <person name="Lee T.H."/>
            <person name="Li J."/>
            <person name="Lin L."/>
            <person name="Liu T."/>
            <person name="Marler B.S."/>
            <person name="Page J.T."/>
            <person name="Roberts A.W."/>
            <person name="Romanel E."/>
            <person name="Sanders W.S."/>
            <person name="Szadkowski E."/>
            <person name="Tan X."/>
            <person name="Tang H."/>
            <person name="Xu C."/>
            <person name="Wang J."/>
            <person name="Wang Z."/>
            <person name="Zhang D."/>
            <person name="Zhang L."/>
            <person name="Ashrafi H."/>
            <person name="Bedon F."/>
            <person name="Bowers J.E."/>
            <person name="Brubaker C.L."/>
            <person name="Chee P.W."/>
            <person name="Das S."/>
            <person name="Gingle A.R."/>
            <person name="Haigler C.H."/>
            <person name="Harker D."/>
            <person name="Hoffmann L.V."/>
            <person name="Hovav R."/>
            <person name="Jones D.C."/>
            <person name="Lemke C."/>
            <person name="Mansoor S."/>
            <person name="ur Rahman M."/>
            <person name="Rainville L.N."/>
            <person name="Rambani A."/>
            <person name="Reddy U.K."/>
            <person name="Rong J.K."/>
            <person name="Saranga Y."/>
            <person name="Scheffler B.E."/>
            <person name="Scheffler J.A."/>
            <person name="Stelly D.M."/>
            <person name="Triplett B.A."/>
            <person name="Van Deynze A."/>
            <person name="Vaslin M.F."/>
            <person name="Waghmare V.N."/>
            <person name="Walford S.A."/>
            <person name="Wright R.J."/>
            <person name="Zaki E.A."/>
            <person name="Zhang T."/>
            <person name="Dennis E.S."/>
            <person name="Mayer K.F."/>
            <person name="Peterson D.G."/>
            <person name="Rokhsar D.S."/>
            <person name="Wang X."/>
            <person name="Schmutz J."/>
        </authorList>
    </citation>
    <scope>NUCLEOTIDE SEQUENCE [LARGE SCALE GENOMIC DNA]</scope>
</reference>
<evidence type="ECO:0000313" key="12">
    <source>
        <dbReference type="Proteomes" id="UP000032304"/>
    </source>
</evidence>
<dbReference type="PANTHER" id="PTHR33285">
    <property type="entry name" value="PHYTOSULFOKINES 3"/>
    <property type="match status" value="1"/>
</dbReference>
<dbReference type="GO" id="GO:0008083">
    <property type="term" value="F:growth factor activity"/>
    <property type="evidence" value="ECO:0007669"/>
    <property type="project" value="UniProtKB-UniRule"/>
</dbReference>
<evidence type="ECO:0000256" key="9">
    <source>
        <dbReference type="RuleBase" id="RU368031"/>
    </source>
</evidence>
<comment type="subcellular location">
    <subcellularLocation>
        <location evidence="1 9">Secreted</location>
    </subcellularLocation>
</comment>
<evidence type="ECO:0000256" key="3">
    <source>
        <dbReference type="ARBA" id="ARBA00022473"/>
    </source>
</evidence>
<feature type="chain" id="PRO_5033756102" description="Phytosulfokine" evidence="9">
    <location>
        <begin position="21"/>
        <end position="79"/>
    </location>
</feature>
<keyword evidence="5 9" id="KW-0765">Sulfation</keyword>
<keyword evidence="6 9" id="KW-0732">Signal</keyword>
<comment type="similarity">
    <text evidence="2 9">Belongs to the phytosulfokine family.</text>
</comment>
<dbReference type="GO" id="GO:0005576">
    <property type="term" value="C:extracellular region"/>
    <property type="evidence" value="ECO:0007669"/>
    <property type="project" value="UniProtKB-SubCell"/>
</dbReference>
<evidence type="ECO:0000256" key="8">
    <source>
        <dbReference type="ARBA" id="ARBA00023030"/>
    </source>
</evidence>
<evidence type="ECO:0000256" key="7">
    <source>
        <dbReference type="ARBA" id="ARBA00022782"/>
    </source>
</evidence>
<comment type="PTM">
    <text evidence="9">PSK-alpha is produced by endopeptidase digestion. PSK-beta is produced from PSK-alpha by exopeptidase digestion.</text>
</comment>
<evidence type="ECO:0000256" key="2">
    <source>
        <dbReference type="ARBA" id="ARBA00010781"/>
    </source>
</evidence>
<protein>
    <recommendedName>
        <fullName evidence="9">Phytosulfokine</fullName>
    </recommendedName>
    <component>
        <recommendedName>
            <fullName evidence="9">Phytosulfokine-alpha</fullName>
            <shortName evidence="9">PSK-alpha</shortName>
            <shortName evidence="9">Phytosulfokine-a</shortName>
        </recommendedName>
    </component>
    <component>
        <recommendedName>
            <fullName evidence="9">Phytosulfokine-beta</fullName>
            <shortName evidence="9">PSK-beta</shortName>
            <shortName evidence="9">Phytosulfokine-b</shortName>
        </recommendedName>
    </component>
</protein>